<dbReference type="EC" id="2.7.8.26" evidence="5 19"/>
<evidence type="ECO:0000256" key="7">
    <source>
        <dbReference type="ARBA" id="ARBA00022475"/>
    </source>
</evidence>
<feature type="transmembrane region" description="Helical" evidence="19">
    <location>
        <begin position="108"/>
        <end position="127"/>
    </location>
</feature>
<dbReference type="PANTHER" id="PTHR34148:SF1">
    <property type="entry name" value="ADENOSYLCOBINAMIDE-GDP RIBAZOLETRANSFERASE"/>
    <property type="match status" value="1"/>
</dbReference>
<evidence type="ECO:0000256" key="18">
    <source>
        <dbReference type="ARBA" id="ARBA00049504"/>
    </source>
</evidence>
<accession>A0A174GZE1</accession>
<dbReference type="InterPro" id="IPR003805">
    <property type="entry name" value="CobS"/>
</dbReference>
<evidence type="ECO:0000256" key="8">
    <source>
        <dbReference type="ARBA" id="ARBA00022573"/>
    </source>
</evidence>
<dbReference type="GO" id="GO:0005886">
    <property type="term" value="C:plasma membrane"/>
    <property type="evidence" value="ECO:0007669"/>
    <property type="project" value="UniProtKB-SubCell"/>
</dbReference>
<evidence type="ECO:0000256" key="15">
    <source>
        <dbReference type="ARBA" id="ARBA00032605"/>
    </source>
</evidence>
<keyword evidence="11 19" id="KW-0460">Magnesium</keyword>
<evidence type="ECO:0000313" key="21">
    <source>
        <dbReference type="Proteomes" id="UP000095651"/>
    </source>
</evidence>
<keyword evidence="13 19" id="KW-0472">Membrane</keyword>
<name>A0A174GZE1_9FIRM</name>
<evidence type="ECO:0000256" key="6">
    <source>
        <dbReference type="ARBA" id="ARBA00015850"/>
    </source>
</evidence>
<reference evidence="20 21" key="1">
    <citation type="submission" date="2015-09" db="EMBL/GenBank/DDBJ databases">
        <authorList>
            <consortium name="Pathogen Informatics"/>
        </authorList>
    </citation>
    <scope>NUCLEOTIDE SEQUENCE [LARGE SCALE GENOMIC DNA]</scope>
    <source>
        <strain evidence="20 21">2789STDY5608850</strain>
    </source>
</reference>
<evidence type="ECO:0000256" key="4">
    <source>
        <dbReference type="ARBA" id="ARBA00010561"/>
    </source>
</evidence>
<keyword evidence="9 19" id="KW-0808">Transferase</keyword>
<feature type="transmembrane region" description="Helical" evidence="19">
    <location>
        <begin position="35"/>
        <end position="57"/>
    </location>
</feature>
<dbReference type="HAMAP" id="MF_00719">
    <property type="entry name" value="CobS"/>
    <property type="match status" value="1"/>
</dbReference>
<feature type="transmembrane region" description="Helical" evidence="19">
    <location>
        <begin position="133"/>
        <end position="156"/>
    </location>
</feature>
<dbReference type="PANTHER" id="PTHR34148">
    <property type="entry name" value="ADENOSYLCOBINAMIDE-GDP RIBAZOLETRANSFERASE"/>
    <property type="match status" value="1"/>
</dbReference>
<comment type="similarity">
    <text evidence="4 19">Belongs to the CobS family.</text>
</comment>
<evidence type="ECO:0000313" key="20">
    <source>
        <dbReference type="EMBL" id="CUO66406.1"/>
    </source>
</evidence>
<evidence type="ECO:0000256" key="16">
    <source>
        <dbReference type="ARBA" id="ARBA00032853"/>
    </source>
</evidence>
<evidence type="ECO:0000256" key="13">
    <source>
        <dbReference type="ARBA" id="ARBA00023136"/>
    </source>
</evidence>
<comment type="catalytic activity">
    <reaction evidence="17 19">
        <text>alpha-ribazole + adenosylcob(III)inamide-GDP = adenosylcob(III)alamin + GMP + H(+)</text>
        <dbReference type="Rhea" id="RHEA:16049"/>
        <dbReference type="ChEBI" id="CHEBI:10329"/>
        <dbReference type="ChEBI" id="CHEBI:15378"/>
        <dbReference type="ChEBI" id="CHEBI:18408"/>
        <dbReference type="ChEBI" id="CHEBI:58115"/>
        <dbReference type="ChEBI" id="CHEBI:60487"/>
        <dbReference type="EC" id="2.7.8.26"/>
    </reaction>
</comment>
<dbReference type="EMBL" id="CYZE01000009">
    <property type="protein sequence ID" value="CUO66406.1"/>
    <property type="molecule type" value="Genomic_DNA"/>
</dbReference>
<evidence type="ECO:0000256" key="11">
    <source>
        <dbReference type="ARBA" id="ARBA00022842"/>
    </source>
</evidence>
<keyword evidence="10 19" id="KW-0812">Transmembrane</keyword>
<gene>
    <name evidence="19" type="primary">cobS</name>
    <name evidence="20" type="ORF">ERS852407_03539</name>
</gene>
<keyword evidence="7 19" id="KW-1003">Cell membrane</keyword>
<evidence type="ECO:0000256" key="14">
    <source>
        <dbReference type="ARBA" id="ARBA00025228"/>
    </source>
</evidence>
<dbReference type="RefSeq" id="WP_055657134.1">
    <property type="nucleotide sequence ID" value="NZ_CABIXC010000009.1"/>
</dbReference>
<evidence type="ECO:0000256" key="17">
    <source>
        <dbReference type="ARBA" id="ARBA00048623"/>
    </source>
</evidence>
<comment type="cofactor">
    <cofactor evidence="1 19">
        <name>Mg(2+)</name>
        <dbReference type="ChEBI" id="CHEBI:18420"/>
    </cofactor>
</comment>
<comment type="pathway">
    <text evidence="3 19">Cofactor biosynthesis; adenosylcobalamin biosynthesis; adenosylcobalamin from cob(II)yrinate a,c-diamide: step 7/7.</text>
</comment>
<evidence type="ECO:0000256" key="1">
    <source>
        <dbReference type="ARBA" id="ARBA00001946"/>
    </source>
</evidence>
<dbReference type="AlphaFoldDB" id="A0A174GZE1"/>
<keyword evidence="8 19" id="KW-0169">Cobalamin biosynthesis</keyword>
<dbReference type="Proteomes" id="UP000095651">
    <property type="component" value="Unassembled WGS sequence"/>
</dbReference>
<comment type="catalytic activity">
    <reaction evidence="18 19">
        <text>alpha-ribazole 5'-phosphate + adenosylcob(III)inamide-GDP = adenosylcob(III)alamin 5'-phosphate + GMP + H(+)</text>
        <dbReference type="Rhea" id="RHEA:23560"/>
        <dbReference type="ChEBI" id="CHEBI:15378"/>
        <dbReference type="ChEBI" id="CHEBI:57918"/>
        <dbReference type="ChEBI" id="CHEBI:58115"/>
        <dbReference type="ChEBI" id="CHEBI:60487"/>
        <dbReference type="ChEBI" id="CHEBI:60493"/>
        <dbReference type="EC" id="2.7.8.26"/>
    </reaction>
</comment>
<feature type="transmembrane region" description="Helical" evidence="19">
    <location>
        <begin position="200"/>
        <end position="218"/>
    </location>
</feature>
<evidence type="ECO:0000256" key="12">
    <source>
        <dbReference type="ARBA" id="ARBA00022989"/>
    </source>
</evidence>
<dbReference type="GO" id="GO:0009236">
    <property type="term" value="P:cobalamin biosynthetic process"/>
    <property type="evidence" value="ECO:0007669"/>
    <property type="project" value="UniProtKB-UniRule"/>
</dbReference>
<comment type="subcellular location">
    <subcellularLocation>
        <location evidence="2 19">Cell membrane</location>
        <topology evidence="2 19">Multi-pass membrane protein</topology>
    </subcellularLocation>
</comment>
<organism evidence="20 21">
    <name type="scientific">Hungatella hathewayi</name>
    <dbReference type="NCBI Taxonomy" id="154046"/>
    <lineage>
        <taxon>Bacteria</taxon>
        <taxon>Bacillati</taxon>
        <taxon>Bacillota</taxon>
        <taxon>Clostridia</taxon>
        <taxon>Lachnospirales</taxon>
        <taxon>Lachnospiraceae</taxon>
        <taxon>Hungatella</taxon>
    </lineage>
</organism>
<dbReference type="Pfam" id="PF02654">
    <property type="entry name" value="CobS"/>
    <property type="match status" value="1"/>
</dbReference>
<evidence type="ECO:0000256" key="5">
    <source>
        <dbReference type="ARBA" id="ARBA00013200"/>
    </source>
</evidence>
<dbReference type="GO" id="GO:0051073">
    <property type="term" value="F:adenosylcobinamide-GDP ribazoletransferase activity"/>
    <property type="evidence" value="ECO:0007669"/>
    <property type="project" value="UniProtKB-UniRule"/>
</dbReference>
<keyword evidence="12 19" id="KW-1133">Transmembrane helix</keyword>
<evidence type="ECO:0000256" key="3">
    <source>
        <dbReference type="ARBA" id="ARBA00004663"/>
    </source>
</evidence>
<comment type="function">
    <text evidence="14 19">Joins adenosylcobinamide-GDP and alpha-ribazole to generate adenosylcobalamin (Ado-cobalamin). Also synthesizes adenosylcobalamin 5'-phosphate from adenosylcobinamide-GDP and alpha-ribazole 5'-phosphate.</text>
</comment>
<dbReference type="UniPathway" id="UPA00148">
    <property type="reaction ID" value="UER00238"/>
</dbReference>
<evidence type="ECO:0000256" key="2">
    <source>
        <dbReference type="ARBA" id="ARBA00004651"/>
    </source>
</evidence>
<proteinExistence type="inferred from homology"/>
<evidence type="ECO:0000256" key="10">
    <source>
        <dbReference type="ARBA" id="ARBA00022692"/>
    </source>
</evidence>
<evidence type="ECO:0000256" key="9">
    <source>
        <dbReference type="ARBA" id="ARBA00022679"/>
    </source>
</evidence>
<sequence>MNLLGSLAIAFSMYSRIPMPQVSWTKERMKYAMCFFPLIGVVIGALIYGSVLVLTVLKLDWMAKILPVLVPLIVTGGIHMDGFLDVTDARASHAPVEKKLEILKDPHTGAFAIIGCCVYLLLYVAVFGELKPVLLGAYGGIFVISRALSGLAVVTFPMAKNSGLAASFSGQAQKKTVAVTMWCCLVLAEGWILYAGGAAAASMTAVGAALIFLYYYRMAKKEFGGITGDLAGYFLQVCELVLTAVLAAVTRFAI</sequence>
<evidence type="ECO:0000256" key="19">
    <source>
        <dbReference type="HAMAP-Rule" id="MF_00719"/>
    </source>
</evidence>
<protein>
    <recommendedName>
        <fullName evidence="6 19">Adenosylcobinamide-GDP ribazoletransferase</fullName>
        <ecNumber evidence="5 19">2.7.8.26</ecNumber>
    </recommendedName>
    <alternativeName>
        <fullName evidence="16 19">Cobalamin synthase</fullName>
    </alternativeName>
    <alternativeName>
        <fullName evidence="15 19">Cobalamin-5'-phosphate synthase</fullName>
    </alternativeName>
</protein>
<dbReference type="GO" id="GO:0008818">
    <property type="term" value="F:cobalamin 5'-phosphate synthase activity"/>
    <property type="evidence" value="ECO:0007669"/>
    <property type="project" value="UniProtKB-UniRule"/>
</dbReference>